<keyword evidence="2" id="KW-1185">Reference proteome</keyword>
<name>A0ACB8UHF3_9APHY</name>
<dbReference type="EMBL" id="MU274901">
    <property type="protein sequence ID" value="KAI0093611.1"/>
    <property type="molecule type" value="Genomic_DNA"/>
</dbReference>
<dbReference type="Proteomes" id="UP001055072">
    <property type="component" value="Unassembled WGS sequence"/>
</dbReference>
<organism evidence="1 2">
    <name type="scientific">Irpex rosettiformis</name>
    <dbReference type="NCBI Taxonomy" id="378272"/>
    <lineage>
        <taxon>Eukaryota</taxon>
        <taxon>Fungi</taxon>
        <taxon>Dikarya</taxon>
        <taxon>Basidiomycota</taxon>
        <taxon>Agaricomycotina</taxon>
        <taxon>Agaricomycetes</taxon>
        <taxon>Polyporales</taxon>
        <taxon>Irpicaceae</taxon>
        <taxon>Irpex</taxon>
    </lineage>
</organism>
<sequence length="770" mass="82324">MNGSSSSNAFSASSKLGDLFASLAVASNQQWSEIAATAQSLANDLRIKNVEQQTALGKTLLPQTLTSLLKGAAQGSAIPGPDQKAAVFELLRVAANLCVDHDENRNALDEAGFPQTVVALLEAYAESISPEQTAPMSISIPDLKVVRTAIGVLLNASMNYAPVKRRLVSLEAAMTILKLSISIYPPGSWLHPQKQAEGAPEPHTEESWTLRTSLSDWAWRAISELRDEDEDSSLENLFSQKSLPYLVRSLQVSIPPYPSPPPGLSPSLIQTLLAADEEALQESCGLLEALCIDVEDVRLSLARGMTNPADPNGVPCLADMLAFIEHGAPLRLPSSDASEREKKEKTIGRCKAAVINTVTEVTGDKKNVDVLWDDSDPKQPGGKFVQRMLGWIKGSKDAVVSKGEGARDDLVICASVAVGNVARKDSHSVALCNPPISLLSDLAAFLDPEVDIKVKNGVIGLLKNLAVASPNRKLLGEAGMLQKLASSEIWSDKYDMVELVQVAAIGIAKHICNANPLNSVSLVIPDNAAPLQPTALSQILALVRRSDTVAIKSEGTRVFVNAIKSIWSTEAANISDTTFQRQRKEAMLQLTTPSIAAVLAQLIGRSKRYAILISEGAVSLYLLSLSSNGAVIVLDALMNPLPVEISQKNSSSNPLSQPLSAIPTNDSPAVTTPRRALDMLVWALKNSDTPPEVRANIATLAGHLGRQGVVDSSRARDVQVLKDEVKGVLERIVKAQEKGEDAVEDEEESEEKVTGALLSAAKRALDAWGI</sequence>
<reference evidence="1" key="1">
    <citation type="journal article" date="2021" name="Environ. Microbiol.">
        <title>Gene family expansions and transcriptome signatures uncover fungal adaptations to wood decay.</title>
        <authorList>
            <person name="Hage H."/>
            <person name="Miyauchi S."/>
            <person name="Viragh M."/>
            <person name="Drula E."/>
            <person name="Min B."/>
            <person name="Chaduli D."/>
            <person name="Navarro D."/>
            <person name="Favel A."/>
            <person name="Norest M."/>
            <person name="Lesage-Meessen L."/>
            <person name="Balint B."/>
            <person name="Merenyi Z."/>
            <person name="de Eugenio L."/>
            <person name="Morin E."/>
            <person name="Martinez A.T."/>
            <person name="Baldrian P."/>
            <person name="Stursova M."/>
            <person name="Martinez M.J."/>
            <person name="Novotny C."/>
            <person name="Magnuson J.K."/>
            <person name="Spatafora J.W."/>
            <person name="Maurice S."/>
            <person name="Pangilinan J."/>
            <person name="Andreopoulos W."/>
            <person name="LaButti K."/>
            <person name="Hundley H."/>
            <person name="Na H."/>
            <person name="Kuo A."/>
            <person name="Barry K."/>
            <person name="Lipzen A."/>
            <person name="Henrissat B."/>
            <person name="Riley R."/>
            <person name="Ahrendt S."/>
            <person name="Nagy L.G."/>
            <person name="Grigoriev I.V."/>
            <person name="Martin F."/>
            <person name="Rosso M.N."/>
        </authorList>
    </citation>
    <scope>NUCLEOTIDE SEQUENCE</scope>
    <source>
        <strain evidence="1">CBS 384.51</strain>
    </source>
</reference>
<evidence type="ECO:0000313" key="1">
    <source>
        <dbReference type="EMBL" id="KAI0093611.1"/>
    </source>
</evidence>
<evidence type="ECO:0000313" key="2">
    <source>
        <dbReference type="Proteomes" id="UP001055072"/>
    </source>
</evidence>
<proteinExistence type="predicted"/>
<protein>
    <submittedName>
        <fullName evidence="1">Uncharacterized protein</fullName>
    </submittedName>
</protein>
<accession>A0ACB8UHF3</accession>
<comment type="caution">
    <text evidence="1">The sequence shown here is derived from an EMBL/GenBank/DDBJ whole genome shotgun (WGS) entry which is preliminary data.</text>
</comment>
<gene>
    <name evidence="1" type="ORF">BDY19DRAFT_917898</name>
</gene>